<dbReference type="EMBL" id="JTHE03000042">
    <property type="protein sequence ID" value="MCM1982539.1"/>
    <property type="molecule type" value="Genomic_DNA"/>
</dbReference>
<proteinExistence type="predicted"/>
<gene>
    <name evidence="2" type="ORF">QQ91_0006835</name>
</gene>
<dbReference type="InterPro" id="IPR012340">
    <property type="entry name" value="NA-bd_OB-fold"/>
</dbReference>
<name>A0ABD4T1L9_9CYAN</name>
<sequence>MQPIYWICFTVGGIFVLLAAIGGIDGAEIDGADVGLWGEPEFDSTGIDADAELVDPQNQRSDRLIPSRRQRWRFNPLLLLRTIKFWTFGCCFFGLTGLLFTAFQPQLGARVILIIALLMGLLVGSMIAIALEVLRQRNPDGFLQPEDLIGQVGTVELPIDMDHRGKIRIQINDGSREMIARTSDTRSLSVGESVVVVGIESNQLWVVSEDSLRSPD</sequence>
<evidence type="ECO:0008006" key="4">
    <source>
        <dbReference type="Google" id="ProtNLM"/>
    </source>
</evidence>
<reference evidence="2 3" key="1">
    <citation type="journal article" date="2015" name="Genome Announc.">
        <title>Draft Genome Sequence of Filamentous Marine Cyanobacterium Lyngbya confervoides Strain BDU141951.</title>
        <authorList>
            <person name="Chandrababunaidu M.M."/>
            <person name="Sen D."/>
            <person name="Tripathy S."/>
        </authorList>
    </citation>
    <scope>NUCLEOTIDE SEQUENCE [LARGE SCALE GENOMIC DNA]</scope>
    <source>
        <strain evidence="2 3">BDU141951</strain>
    </source>
</reference>
<dbReference type="RefSeq" id="WP_166281375.1">
    <property type="nucleotide sequence ID" value="NZ_JTHE03000042.1"/>
</dbReference>
<evidence type="ECO:0000313" key="2">
    <source>
        <dbReference type="EMBL" id="MCM1982539.1"/>
    </source>
</evidence>
<protein>
    <recommendedName>
        <fullName evidence="4">NfeD-like C-terminal domain-containing protein</fullName>
    </recommendedName>
</protein>
<accession>A0ABD4T1L9</accession>
<dbReference type="AlphaFoldDB" id="A0ABD4T1L9"/>
<feature type="transmembrane region" description="Helical" evidence="1">
    <location>
        <begin position="6"/>
        <end position="24"/>
    </location>
</feature>
<keyword evidence="3" id="KW-1185">Reference proteome</keyword>
<dbReference type="Gene3D" id="2.40.50.140">
    <property type="entry name" value="Nucleic acid-binding proteins"/>
    <property type="match status" value="1"/>
</dbReference>
<keyword evidence="1" id="KW-0472">Membrane</keyword>
<evidence type="ECO:0000256" key="1">
    <source>
        <dbReference type="SAM" id="Phobius"/>
    </source>
</evidence>
<organism evidence="2 3">
    <name type="scientific">Lyngbya confervoides BDU141951</name>
    <dbReference type="NCBI Taxonomy" id="1574623"/>
    <lineage>
        <taxon>Bacteria</taxon>
        <taxon>Bacillati</taxon>
        <taxon>Cyanobacteriota</taxon>
        <taxon>Cyanophyceae</taxon>
        <taxon>Oscillatoriophycideae</taxon>
        <taxon>Oscillatoriales</taxon>
        <taxon>Microcoleaceae</taxon>
        <taxon>Lyngbya</taxon>
    </lineage>
</organism>
<dbReference type="Proteomes" id="UP000031561">
    <property type="component" value="Unassembled WGS sequence"/>
</dbReference>
<evidence type="ECO:0000313" key="3">
    <source>
        <dbReference type="Proteomes" id="UP000031561"/>
    </source>
</evidence>
<comment type="caution">
    <text evidence="2">The sequence shown here is derived from an EMBL/GenBank/DDBJ whole genome shotgun (WGS) entry which is preliminary data.</text>
</comment>
<feature type="transmembrane region" description="Helical" evidence="1">
    <location>
        <begin position="78"/>
        <end position="103"/>
    </location>
</feature>
<keyword evidence="1" id="KW-1133">Transmembrane helix</keyword>
<keyword evidence="1" id="KW-0812">Transmembrane</keyword>
<feature type="transmembrane region" description="Helical" evidence="1">
    <location>
        <begin position="109"/>
        <end position="134"/>
    </location>
</feature>